<protein>
    <submittedName>
        <fullName evidence="2">Uncharacterized protein</fullName>
    </submittedName>
</protein>
<dbReference type="Proteomes" id="UP000887159">
    <property type="component" value="Unassembled WGS sequence"/>
</dbReference>
<gene>
    <name evidence="2" type="primary">NCL1_43140</name>
    <name evidence="2" type="ORF">TNCV_1364341</name>
</gene>
<sequence length="82" mass="8754">MAASSSTVIPTPLAHADNQGTGHPRRRPYIGAQRNLIYMTPGSSIGEGLRLVSDIRVSVSAEYRNGLCAFKSSVVKSIPCHT</sequence>
<evidence type="ECO:0000256" key="1">
    <source>
        <dbReference type="SAM" id="MobiDB-lite"/>
    </source>
</evidence>
<proteinExistence type="predicted"/>
<evidence type="ECO:0000313" key="2">
    <source>
        <dbReference type="EMBL" id="GFY01029.1"/>
    </source>
</evidence>
<comment type="caution">
    <text evidence="2">The sequence shown here is derived from an EMBL/GenBank/DDBJ whole genome shotgun (WGS) entry which is preliminary data.</text>
</comment>
<dbReference type="EMBL" id="BMAU01021224">
    <property type="protein sequence ID" value="GFY01029.1"/>
    <property type="molecule type" value="Genomic_DNA"/>
</dbReference>
<evidence type="ECO:0000313" key="3">
    <source>
        <dbReference type="Proteomes" id="UP000887159"/>
    </source>
</evidence>
<keyword evidence="3" id="KW-1185">Reference proteome</keyword>
<reference evidence="2" key="1">
    <citation type="submission" date="2020-08" db="EMBL/GenBank/DDBJ databases">
        <title>Multicomponent nature underlies the extraordinary mechanical properties of spider dragline silk.</title>
        <authorList>
            <person name="Kono N."/>
            <person name="Nakamura H."/>
            <person name="Mori M."/>
            <person name="Yoshida Y."/>
            <person name="Ohtoshi R."/>
            <person name="Malay A.D."/>
            <person name="Moran D.A.P."/>
            <person name="Tomita M."/>
            <person name="Numata K."/>
            <person name="Arakawa K."/>
        </authorList>
    </citation>
    <scope>NUCLEOTIDE SEQUENCE</scope>
</reference>
<name>A0A8X6VB39_TRICX</name>
<accession>A0A8X6VB39</accession>
<organism evidence="2 3">
    <name type="scientific">Trichonephila clavipes</name>
    <name type="common">Golden silk orbweaver</name>
    <name type="synonym">Nephila clavipes</name>
    <dbReference type="NCBI Taxonomy" id="2585209"/>
    <lineage>
        <taxon>Eukaryota</taxon>
        <taxon>Metazoa</taxon>
        <taxon>Ecdysozoa</taxon>
        <taxon>Arthropoda</taxon>
        <taxon>Chelicerata</taxon>
        <taxon>Arachnida</taxon>
        <taxon>Araneae</taxon>
        <taxon>Araneomorphae</taxon>
        <taxon>Entelegynae</taxon>
        <taxon>Araneoidea</taxon>
        <taxon>Nephilidae</taxon>
        <taxon>Trichonephila</taxon>
    </lineage>
</organism>
<feature type="region of interest" description="Disordered" evidence="1">
    <location>
        <begin position="1"/>
        <end position="27"/>
    </location>
</feature>
<dbReference type="AlphaFoldDB" id="A0A8X6VB39"/>